<evidence type="ECO:0000256" key="6">
    <source>
        <dbReference type="SAM" id="MobiDB-lite"/>
    </source>
</evidence>
<keyword evidence="12" id="KW-1185">Reference proteome</keyword>
<dbReference type="InterPro" id="IPR036259">
    <property type="entry name" value="MFS_trans_sf"/>
</dbReference>
<evidence type="ECO:0000256" key="2">
    <source>
        <dbReference type="ARBA" id="ARBA00022692"/>
    </source>
</evidence>
<feature type="transmembrane region" description="Helical" evidence="7">
    <location>
        <begin position="257"/>
        <end position="278"/>
    </location>
</feature>
<dbReference type="GO" id="GO:0003677">
    <property type="term" value="F:DNA binding"/>
    <property type="evidence" value="ECO:0007669"/>
    <property type="project" value="UniProtKB-KW"/>
</dbReference>
<dbReference type="InterPro" id="IPR020846">
    <property type="entry name" value="MFS_dom"/>
</dbReference>
<feature type="transmembrane region" description="Helical" evidence="7">
    <location>
        <begin position="357"/>
        <end position="374"/>
    </location>
</feature>
<dbReference type="EMBL" id="CAJOBC010091676">
    <property type="protein sequence ID" value="CAF4402866.1"/>
    <property type="molecule type" value="Genomic_DNA"/>
</dbReference>
<evidence type="ECO:0000313" key="11">
    <source>
        <dbReference type="EMBL" id="CAF4402866.1"/>
    </source>
</evidence>
<dbReference type="GO" id="GO:0005886">
    <property type="term" value="C:plasma membrane"/>
    <property type="evidence" value="ECO:0007669"/>
    <property type="project" value="TreeGrafter"/>
</dbReference>
<evidence type="ECO:0000313" key="10">
    <source>
        <dbReference type="EMBL" id="CAF1542411.1"/>
    </source>
</evidence>
<feature type="region of interest" description="Disordered" evidence="6">
    <location>
        <begin position="476"/>
        <end position="516"/>
    </location>
</feature>
<feature type="transmembrane region" description="Helical" evidence="7">
    <location>
        <begin position="192"/>
        <end position="212"/>
    </location>
</feature>
<evidence type="ECO:0000256" key="3">
    <source>
        <dbReference type="ARBA" id="ARBA00022989"/>
    </source>
</evidence>
<dbReference type="Pfam" id="PF07690">
    <property type="entry name" value="MFS_1"/>
    <property type="match status" value="1"/>
</dbReference>
<evidence type="ECO:0000256" key="4">
    <source>
        <dbReference type="ARBA" id="ARBA00023125"/>
    </source>
</evidence>
<keyword evidence="3 7" id="KW-1133">Transmembrane helix</keyword>
<dbReference type="InterPro" id="IPR009057">
    <property type="entry name" value="Homeodomain-like_sf"/>
</dbReference>
<dbReference type="SUPFAM" id="SSF46689">
    <property type="entry name" value="Homeodomain-like"/>
    <property type="match status" value="1"/>
</dbReference>
<feature type="transmembrane region" description="Helical" evidence="7">
    <location>
        <begin position="71"/>
        <end position="94"/>
    </location>
</feature>
<feature type="transmembrane region" description="Helical" evidence="7">
    <location>
        <begin position="132"/>
        <end position="154"/>
    </location>
</feature>
<evidence type="ECO:0000256" key="7">
    <source>
        <dbReference type="SAM" id="Phobius"/>
    </source>
</evidence>
<dbReference type="GO" id="GO:0022857">
    <property type="term" value="F:transmembrane transporter activity"/>
    <property type="evidence" value="ECO:0007669"/>
    <property type="project" value="InterPro"/>
</dbReference>
<dbReference type="InterPro" id="IPR011701">
    <property type="entry name" value="MFS"/>
</dbReference>
<accession>A0A815WLM7</accession>
<dbReference type="Gene3D" id="1.20.1720.10">
    <property type="entry name" value="Multidrug resistance protein D"/>
    <property type="match status" value="1"/>
</dbReference>
<feature type="transmembrane region" description="Helical" evidence="7">
    <location>
        <begin position="333"/>
        <end position="351"/>
    </location>
</feature>
<evidence type="ECO:0000313" key="12">
    <source>
        <dbReference type="Proteomes" id="UP000663829"/>
    </source>
</evidence>
<dbReference type="Proteomes" id="UP000681722">
    <property type="component" value="Unassembled WGS sequence"/>
</dbReference>
<dbReference type="Gene3D" id="1.10.10.60">
    <property type="entry name" value="Homeodomain-like"/>
    <property type="match status" value="1"/>
</dbReference>
<keyword evidence="4" id="KW-0238">DNA-binding</keyword>
<dbReference type="PROSITE" id="PS51253">
    <property type="entry name" value="HTH_CENPB"/>
    <property type="match status" value="1"/>
</dbReference>
<feature type="transmembrane region" description="Helical" evidence="7">
    <location>
        <begin position="298"/>
        <end position="321"/>
    </location>
</feature>
<evidence type="ECO:0000259" key="8">
    <source>
        <dbReference type="PROSITE" id="PS50850"/>
    </source>
</evidence>
<evidence type="ECO:0000259" key="9">
    <source>
        <dbReference type="PROSITE" id="PS51253"/>
    </source>
</evidence>
<organism evidence="10 12">
    <name type="scientific">Didymodactylos carnosus</name>
    <dbReference type="NCBI Taxonomy" id="1234261"/>
    <lineage>
        <taxon>Eukaryota</taxon>
        <taxon>Metazoa</taxon>
        <taxon>Spiralia</taxon>
        <taxon>Gnathifera</taxon>
        <taxon>Rotifera</taxon>
        <taxon>Eurotatoria</taxon>
        <taxon>Bdelloidea</taxon>
        <taxon>Philodinida</taxon>
        <taxon>Philodinidae</taxon>
        <taxon>Didymodactylos</taxon>
    </lineage>
</organism>
<feature type="domain" description="Major facilitator superfamily (MFS) profile" evidence="8">
    <location>
        <begin position="37"/>
        <end position="445"/>
    </location>
</feature>
<feature type="transmembrane region" description="Helical" evidence="7">
    <location>
        <begin position="36"/>
        <end position="59"/>
    </location>
</feature>
<dbReference type="EMBL" id="CAJNOQ010026033">
    <property type="protein sequence ID" value="CAF1542411.1"/>
    <property type="molecule type" value="Genomic_DNA"/>
</dbReference>
<dbReference type="PANTHER" id="PTHR23502">
    <property type="entry name" value="MAJOR FACILITATOR SUPERFAMILY"/>
    <property type="match status" value="1"/>
</dbReference>
<dbReference type="OrthoDB" id="3936150at2759"/>
<dbReference type="Proteomes" id="UP000663829">
    <property type="component" value="Unassembled WGS sequence"/>
</dbReference>
<evidence type="ECO:0000256" key="1">
    <source>
        <dbReference type="ARBA" id="ARBA00004141"/>
    </source>
</evidence>
<dbReference type="PANTHER" id="PTHR23502:SF64">
    <property type="entry name" value="TRANSPORTER, PUTATIVE (AFU_ORTHOLOGUE AFUA_3G11760)-RELATED"/>
    <property type="match status" value="1"/>
</dbReference>
<feature type="transmembrane region" description="Helical" evidence="7">
    <location>
        <begin position="161"/>
        <end position="180"/>
    </location>
</feature>
<feature type="transmembrane region" description="Helical" evidence="7">
    <location>
        <begin position="106"/>
        <end position="126"/>
    </location>
</feature>
<gene>
    <name evidence="10" type="ORF">GPM918_LOCUS38710</name>
    <name evidence="11" type="ORF">SRO942_LOCUS39550</name>
</gene>
<keyword evidence="2 7" id="KW-0812">Transmembrane</keyword>
<dbReference type="AlphaFoldDB" id="A0A815WLM7"/>
<evidence type="ECO:0000256" key="5">
    <source>
        <dbReference type="ARBA" id="ARBA00023136"/>
    </source>
</evidence>
<name>A0A815WLM7_9BILA</name>
<dbReference type="InterPro" id="IPR006600">
    <property type="entry name" value="HTH_CenpB_DNA-bd_dom"/>
</dbReference>
<proteinExistence type="predicted"/>
<reference evidence="10" key="1">
    <citation type="submission" date="2021-02" db="EMBL/GenBank/DDBJ databases">
        <authorList>
            <person name="Nowell W R."/>
        </authorList>
    </citation>
    <scope>NUCLEOTIDE SEQUENCE</scope>
</reference>
<comment type="subcellular location">
    <subcellularLocation>
        <location evidence="1">Membrane</location>
        <topology evidence="1">Multi-pass membrane protein</topology>
    </subcellularLocation>
</comment>
<sequence>MRVEKQQQQDGTEVTVDTQMSYLSIYDTYTKLKKTVILVIISFMGFLATFDEAVYLPALPALVIDLHTTESLGLLTISIYLLAISLSGLIWGVLTDYYGRKLITSFALAGFLLAVIGCYFSPNIYLFLVCRILQGCLVSVTLVVGQATIADIYVANERGSATGVFYGFYFSAVLLGPAVGGQLSHHFGWRSTFIVVGLISFFLLISYILFVPETQQYKVANKYRTEHNVTLAESDQLSKPTLTNPCVPLLYLKDSRIIPYVFVLAIGYVSINVGYLLFSTQLAKAPYNYQVNIIGLLYIPVYIAMFIGSIVGAKLADLVAIKYFQTSKIVEGCIVPGLIFSLLTPIGLIIYGWSVQFGANILFLILGQVFYGLGQAATRPGIYSYYTIRYQQNSAAIISANNFVQLSLTSIVLSFSATIVQTIQIGPYFTIMAVYLGLTSSSPTSQKEYEFAENLYETIKSVKSATTYRYSEETTMDVDDDPFDYSSSSDEEEGHHDNNSESEEEVNGEESKSEKDKHHLANYSLDFMQEVVDYADEKDKNGKRRRSWKTVHHSYKSVPNQSYVSRFRTYLHQHGTKRQKTNDIDEIVFKNILHAREQALPLHDVALQRWALKAAKEVHLEAFHASHGWVNNFKPDITSYHAE</sequence>
<protein>
    <recommendedName>
        <fullName evidence="13">Major facilitator superfamily (MFS) profile domain-containing protein</fullName>
    </recommendedName>
</protein>
<keyword evidence="5 7" id="KW-0472">Membrane</keyword>
<evidence type="ECO:0008006" key="13">
    <source>
        <dbReference type="Google" id="ProtNLM"/>
    </source>
</evidence>
<dbReference type="SUPFAM" id="SSF103473">
    <property type="entry name" value="MFS general substrate transporter"/>
    <property type="match status" value="1"/>
</dbReference>
<comment type="caution">
    <text evidence="10">The sequence shown here is derived from an EMBL/GenBank/DDBJ whole genome shotgun (WGS) entry which is preliminary data.</text>
</comment>
<feature type="domain" description="HTH CENPB-type" evidence="9">
    <location>
        <begin position="572"/>
        <end position="643"/>
    </location>
</feature>
<dbReference type="PROSITE" id="PS50850">
    <property type="entry name" value="MFS"/>
    <property type="match status" value="1"/>
</dbReference>